<evidence type="ECO:0000313" key="5">
    <source>
        <dbReference type="Proteomes" id="UP000504603"/>
    </source>
</evidence>
<keyword evidence="5" id="KW-1185">Reference proteome</keyword>
<feature type="compositionally biased region" description="Polar residues" evidence="3">
    <location>
        <begin position="170"/>
        <end position="181"/>
    </location>
</feature>
<evidence type="ECO:0000256" key="2">
    <source>
        <dbReference type="RuleBase" id="RU369032"/>
    </source>
</evidence>
<gene>
    <name evidence="6" type="primary">LOC111006038</name>
</gene>
<dbReference type="Gene3D" id="2.60.40.790">
    <property type="match status" value="1"/>
</dbReference>
<comment type="function">
    <text evidence="2">Acts as a co-chaperone for HSP90.</text>
</comment>
<dbReference type="GO" id="GO:0005829">
    <property type="term" value="C:cytosol"/>
    <property type="evidence" value="ECO:0007669"/>
    <property type="project" value="TreeGrafter"/>
</dbReference>
<dbReference type="Proteomes" id="UP000504603">
    <property type="component" value="Unplaced"/>
</dbReference>
<dbReference type="KEGG" id="mcha:111006038"/>
<dbReference type="PANTHER" id="PTHR22932">
    <property type="entry name" value="TELOMERASE-BINDING PROTEIN P23 HSP90 CO-CHAPERONE"/>
    <property type="match status" value="1"/>
</dbReference>
<accession>A0A6J1BVB6</accession>
<dbReference type="SUPFAM" id="SSF49764">
    <property type="entry name" value="HSP20-like chaperones"/>
    <property type="match status" value="1"/>
</dbReference>
<evidence type="ECO:0000259" key="4">
    <source>
        <dbReference type="PROSITE" id="PS51203"/>
    </source>
</evidence>
<keyword evidence="2" id="KW-0963">Cytoplasm</keyword>
<comment type="subcellular location">
    <subcellularLocation>
        <location evidence="2">Cytoplasm</location>
    </subcellularLocation>
    <subcellularLocation>
        <location evidence="2">Nucleus</location>
    </subcellularLocation>
</comment>
<dbReference type="InterPro" id="IPR045250">
    <property type="entry name" value="p23-like"/>
</dbReference>
<dbReference type="FunFam" id="2.60.40.790:FF:000013">
    <property type="entry name" value="Very-long-chain (3R)-3-hydroxyacyl-CoA dehydratase"/>
    <property type="match status" value="1"/>
</dbReference>
<keyword evidence="2" id="KW-0539">Nucleus</keyword>
<dbReference type="GO" id="GO:0051879">
    <property type="term" value="F:Hsp90 protein binding"/>
    <property type="evidence" value="ECO:0007669"/>
    <property type="project" value="UniProtKB-UniRule"/>
</dbReference>
<dbReference type="GO" id="GO:0051087">
    <property type="term" value="F:protein-folding chaperone binding"/>
    <property type="evidence" value="ECO:0007669"/>
    <property type="project" value="UniProtKB-ARBA"/>
</dbReference>
<comment type="subunit">
    <text evidence="2">Interacts with HSP90 in an ATP-dependent manner.</text>
</comment>
<dbReference type="GO" id="GO:0006457">
    <property type="term" value="P:protein folding"/>
    <property type="evidence" value="ECO:0007669"/>
    <property type="project" value="TreeGrafter"/>
</dbReference>
<dbReference type="InterPro" id="IPR007052">
    <property type="entry name" value="CS_dom"/>
</dbReference>
<evidence type="ECO:0000256" key="1">
    <source>
        <dbReference type="ARBA" id="ARBA00025733"/>
    </source>
</evidence>
<dbReference type="CDD" id="cd06465">
    <property type="entry name" value="p23_hB-ind1_like"/>
    <property type="match status" value="1"/>
</dbReference>
<dbReference type="GeneID" id="111006038"/>
<feature type="domain" description="CS" evidence="4">
    <location>
        <begin position="2"/>
        <end position="91"/>
    </location>
</feature>
<dbReference type="GO" id="GO:0051131">
    <property type="term" value="P:chaperone-mediated protein complex assembly"/>
    <property type="evidence" value="ECO:0007669"/>
    <property type="project" value="TreeGrafter"/>
</dbReference>
<dbReference type="InterPro" id="IPR008978">
    <property type="entry name" value="HSP20-like_chaperone"/>
</dbReference>
<dbReference type="PANTHER" id="PTHR22932:SF11">
    <property type="entry name" value="CO-CHAPERONE PROTEIN P23"/>
    <property type="match status" value="1"/>
</dbReference>
<proteinExistence type="inferred from homology"/>
<evidence type="ECO:0000313" key="6">
    <source>
        <dbReference type="RefSeq" id="XP_022133465.1"/>
    </source>
</evidence>
<dbReference type="AlphaFoldDB" id="A0A6J1BVB6"/>
<comment type="similarity">
    <text evidence="1 2">Belongs to the p23/wos2 family.</text>
</comment>
<evidence type="ECO:0000256" key="3">
    <source>
        <dbReference type="SAM" id="MobiDB-lite"/>
    </source>
</evidence>
<dbReference type="GO" id="GO:0005634">
    <property type="term" value="C:nucleus"/>
    <property type="evidence" value="ECO:0007669"/>
    <property type="project" value="UniProtKB-SubCell"/>
</dbReference>
<feature type="region of interest" description="Disordered" evidence="3">
    <location>
        <begin position="112"/>
        <end position="181"/>
    </location>
</feature>
<dbReference type="GO" id="GO:0009408">
    <property type="term" value="P:response to heat"/>
    <property type="evidence" value="ECO:0007669"/>
    <property type="project" value="UniProtKB-ARBA"/>
</dbReference>
<keyword evidence="2" id="KW-0143">Chaperone</keyword>
<reference evidence="6" key="1">
    <citation type="submission" date="2025-08" db="UniProtKB">
        <authorList>
            <consortium name="RefSeq"/>
        </authorList>
    </citation>
    <scope>IDENTIFICATION</scope>
    <source>
        <strain evidence="6">OHB3-1</strain>
    </source>
</reference>
<dbReference type="Pfam" id="PF04969">
    <property type="entry name" value="CS"/>
    <property type="match status" value="1"/>
</dbReference>
<protein>
    <recommendedName>
        <fullName evidence="2">Co-chaperone protein p23</fullName>
    </recommendedName>
</protein>
<dbReference type="GO" id="GO:0101031">
    <property type="term" value="C:protein folding chaperone complex"/>
    <property type="evidence" value="ECO:0007669"/>
    <property type="project" value="UniProtKB-ARBA"/>
</dbReference>
<dbReference type="RefSeq" id="XP_022133465.1">
    <property type="nucleotide sequence ID" value="XM_022277773.1"/>
</dbReference>
<feature type="compositionally biased region" description="Acidic residues" evidence="3">
    <location>
        <begin position="142"/>
        <end position="155"/>
    </location>
</feature>
<organism evidence="5 6">
    <name type="scientific">Momordica charantia</name>
    <name type="common">Bitter gourd</name>
    <name type="synonym">Balsam pear</name>
    <dbReference type="NCBI Taxonomy" id="3673"/>
    <lineage>
        <taxon>Eukaryota</taxon>
        <taxon>Viridiplantae</taxon>
        <taxon>Streptophyta</taxon>
        <taxon>Embryophyta</taxon>
        <taxon>Tracheophyta</taxon>
        <taxon>Spermatophyta</taxon>
        <taxon>Magnoliopsida</taxon>
        <taxon>eudicotyledons</taxon>
        <taxon>Gunneridae</taxon>
        <taxon>Pentapetalae</taxon>
        <taxon>rosids</taxon>
        <taxon>fabids</taxon>
        <taxon>Cucurbitales</taxon>
        <taxon>Cucurbitaceae</taxon>
        <taxon>Momordiceae</taxon>
        <taxon>Momordica</taxon>
    </lineage>
</organism>
<sequence>MSRHPTLRWAQRSDKLFVTIDLPDAQDVKLKLEPEGKFLFSAISGAEKIPYEVDIDLYDKVVINESKANVGMRNIRYLIEKAEEKWWSRLLKQEGKPPVFVKVDWDKWIDEDEEKGNKPGNDMDFSDLDFSKLGMGAGGGMDADDLGEDDEDDKEGEQKDQAPLAETIEPGSTSSEPDAKA</sequence>
<name>A0A6J1BVB6_MOMCH</name>
<dbReference type="PROSITE" id="PS51203">
    <property type="entry name" value="CS"/>
    <property type="match status" value="1"/>
</dbReference>
<dbReference type="OrthoDB" id="1564555at2759"/>